<reference evidence="1 2" key="1">
    <citation type="submission" date="2020-06" db="EMBL/GenBank/DDBJ databases">
        <authorList>
            <person name="Li R."/>
            <person name="Bekaert M."/>
        </authorList>
    </citation>
    <scope>NUCLEOTIDE SEQUENCE [LARGE SCALE GENOMIC DNA]</scope>
    <source>
        <strain evidence="2">wild</strain>
    </source>
</reference>
<evidence type="ECO:0000313" key="2">
    <source>
        <dbReference type="Proteomes" id="UP000507470"/>
    </source>
</evidence>
<sequence length="274" mass="31028">MSVQEATDRTIGLPLYKSDFQTVFIATGPPQQRVSISQKPVCVTSHLEKYSCRLLQKWCLAHFAAWYTLSTTNSTPTHDIESNVLEEDASELPPDSVSNDTASAPDVIVLELPRYHSFSVTKEPELKYYSEIQLYSPWRKEDSDVLNGKASYEENYKYNQEIITANKSSIQHHVYLIDEAVRSIEENGPPEDAWNSLAPQNLQENQDLASDRVEIDEVHFILQPDDQLPNDNLSVQIPSVSQKGPSLAVESLPAIWSDEQYRTLTHSIFEFPAV</sequence>
<gene>
    <name evidence="1" type="ORF">MCOR_17610</name>
</gene>
<proteinExistence type="predicted"/>
<dbReference type="InterPro" id="IPR051055">
    <property type="entry name" value="PIF1_helicase"/>
</dbReference>
<accession>A0A6J8BEP2</accession>
<evidence type="ECO:0000313" key="1">
    <source>
        <dbReference type="EMBL" id="CAC5381740.1"/>
    </source>
</evidence>
<organism evidence="1 2">
    <name type="scientific">Mytilus coruscus</name>
    <name type="common">Sea mussel</name>
    <dbReference type="NCBI Taxonomy" id="42192"/>
    <lineage>
        <taxon>Eukaryota</taxon>
        <taxon>Metazoa</taxon>
        <taxon>Spiralia</taxon>
        <taxon>Lophotrochozoa</taxon>
        <taxon>Mollusca</taxon>
        <taxon>Bivalvia</taxon>
        <taxon>Autobranchia</taxon>
        <taxon>Pteriomorphia</taxon>
        <taxon>Mytilida</taxon>
        <taxon>Mytiloidea</taxon>
        <taxon>Mytilidae</taxon>
        <taxon>Mytilinae</taxon>
        <taxon>Mytilus</taxon>
    </lineage>
</organism>
<name>A0A6J8BEP2_MYTCO</name>
<protein>
    <submittedName>
        <fullName evidence="1">Uncharacterized protein</fullName>
    </submittedName>
</protein>
<dbReference type="PANTHER" id="PTHR47642:SF8">
    <property type="entry name" value="ATP-DEPENDENT DNA HELICASE"/>
    <property type="match status" value="1"/>
</dbReference>
<keyword evidence="2" id="KW-1185">Reference proteome</keyword>
<dbReference type="AlphaFoldDB" id="A0A6J8BEP2"/>
<dbReference type="OrthoDB" id="8055657at2759"/>
<dbReference type="EMBL" id="CACVKT020003102">
    <property type="protein sequence ID" value="CAC5381740.1"/>
    <property type="molecule type" value="Genomic_DNA"/>
</dbReference>
<dbReference type="PANTHER" id="PTHR47642">
    <property type="entry name" value="ATP-DEPENDENT DNA HELICASE"/>
    <property type="match status" value="1"/>
</dbReference>
<dbReference type="Proteomes" id="UP000507470">
    <property type="component" value="Unassembled WGS sequence"/>
</dbReference>